<name>A0A164EMQ1_9CRUS</name>
<dbReference type="PANTHER" id="PTHR23033:SF14">
    <property type="entry name" value="GLYCOPROTEIN-N-ACETYLGALACTOSAMINE 3-BETA-GALACTOSYLTRANSFERASE 1-RELATED"/>
    <property type="match status" value="1"/>
</dbReference>
<keyword evidence="3" id="KW-0812">Transmembrane</keyword>
<keyword evidence="7" id="KW-0808">Transferase</keyword>
<comment type="similarity">
    <text evidence="2">Belongs to the glycosyltransferase 31 family. Beta3-Gal-T subfamily.</text>
</comment>
<proteinExistence type="inferred from homology"/>
<protein>
    <submittedName>
        <fullName evidence="7">Glycoprotein-N-acetylgalactosamine 3-beta-galactosyltransferase 1</fullName>
    </submittedName>
</protein>
<dbReference type="GO" id="GO:0016263">
    <property type="term" value="F:glycoprotein-N-acetylgalactosamine 3-beta-galactosyltransferase activity"/>
    <property type="evidence" value="ECO:0007669"/>
    <property type="project" value="TreeGrafter"/>
</dbReference>
<keyword evidence="5" id="KW-1133">Transmembrane helix</keyword>
<evidence type="ECO:0000256" key="5">
    <source>
        <dbReference type="ARBA" id="ARBA00022989"/>
    </source>
</evidence>
<keyword evidence="8" id="KW-1185">Reference proteome</keyword>
<evidence type="ECO:0000313" key="7">
    <source>
        <dbReference type="EMBL" id="KZR96941.1"/>
    </source>
</evidence>
<keyword evidence="7" id="KW-0328">Glycosyltransferase</keyword>
<dbReference type="GO" id="GO:0016020">
    <property type="term" value="C:membrane"/>
    <property type="evidence" value="ECO:0007669"/>
    <property type="project" value="UniProtKB-SubCell"/>
</dbReference>
<dbReference type="EMBL" id="LRGB01023184">
    <property type="protein sequence ID" value="KZR96941.1"/>
    <property type="molecule type" value="Genomic_DNA"/>
</dbReference>
<evidence type="ECO:0000256" key="1">
    <source>
        <dbReference type="ARBA" id="ARBA00004606"/>
    </source>
</evidence>
<accession>A0A164EMQ1</accession>
<comment type="subcellular location">
    <subcellularLocation>
        <location evidence="1">Membrane</location>
        <topology evidence="1">Single-pass type II membrane protein</topology>
    </subcellularLocation>
</comment>
<evidence type="ECO:0000256" key="3">
    <source>
        <dbReference type="ARBA" id="ARBA00022692"/>
    </source>
</evidence>
<dbReference type="Gene3D" id="3.90.550.50">
    <property type="match status" value="1"/>
</dbReference>
<dbReference type="Proteomes" id="UP000076858">
    <property type="component" value="Unassembled WGS sequence"/>
</dbReference>
<evidence type="ECO:0000256" key="2">
    <source>
        <dbReference type="ARBA" id="ARBA00006462"/>
    </source>
</evidence>
<reference evidence="7 8" key="1">
    <citation type="submission" date="2016-03" db="EMBL/GenBank/DDBJ databases">
        <title>EvidentialGene: Evidence-directed Construction of Genes on Genomes.</title>
        <authorList>
            <person name="Gilbert D.G."/>
            <person name="Choi J.-H."/>
            <person name="Mockaitis K."/>
            <person name="Colbourne J."/>
            <person name="Pfrender M."/>
        </authorList>
    </citation>
    <scope>NUCLEOTIDE SEQUENCE [LARGE SCALE GENOMIC DNA]</scope>
    <source>
        <strain evidence="7 8">Xinb3</strain>
        <tissue evidence="7">Complete organism</tissue>
    </source>
</reference>
<evidence type="ECO:0000256" key="6">
    <source>
        <dbReference type="ARBA" id="ARBA00023136"/>
    </source>
</evidence>
<dbReference type="InterPro" id="IPR026050">
    <property type="entry name" value="C1GALT1/C1GALT1_chp1"/>
</dbReference>
<dbReference type="STRING" id="35525.A0A164EMQ1"/>
<evidence type="ECO:0000313" key="8">
    <source>
        <dbReference type="Proteomes" id="UP000076858"/>
    </source>
</evidence>
<dbReference type="AlphaFoldDB" id="A0A164EMQ1"/>
<evidence type="ECO:0000256" key="4">
    <source>
        <dbReference type="ARBA" id="ARBA00022968"/>
    </source>
</evidence>
<keyword evidence="6" id="KW-0472">Membrane</keyword>
<dbReference type="PANTHER" id="PTHR23033">
    <property type="entry name" value="BETA1,3-GALACTOSYLTRANSFERASE"/>
    <property type="match status" value="1"/>
</dbReference>
<comment type="caution">
    <text evidence="7">The sequence shown here is derived from an EMBL/GenBank/DDBJ whole genome shotgun (WGS) entry which is preliminary data.</text>
</comment>
<organism evidence="7 8">
    <name type="scientific">Daphnia magna</name>
    <dbReference type="NCBI Taxonomy" id="35525"/>
    <lineage>
        <taxon>Eukaryota</taxon>
        <taxon>Metazoa</taxon>
        <taxon>Ecdysozoa</taxon>
        <taxon>Arthropoda</taxon>
        <taxon>Crustacea</taxon>
        <taxon>Branchiopoda</taxon>
        <taxon>Diplostraca</taxon>
        <taxon>Cladocera</taxon>
        <taxon>Anomopoda</taxon>
        <taxon>Daphniidae</taxon>
        <taxon>Daphnia</taxon>
    </lineage>
</organism>
<sequence>MKADDDTYVVLENLRYMLSPYNASDPIAFGHKFKPFVKQGYFSGGAGNDGPYLSVNLNNKQI</sequence>
<gene>
    <name evidence="7" type="ORF">APZ42_008444</name>
</gene>
<keyword evidence="4" id="KW-0735">Signal-anchor</keyword>